<reference evidence="2 3" key="1">
    <citation type="submission" date="2018-01" db="EMBL/GenBank/DDBJ databases">
        <title>Genome Sequencing and Assembly of Anaerobacter polyendosporus strain CT4.</title>
        <authorList>
            <person name="Tachaapaikoon C."/>
            <person name="Sutheeworapong S."/>
            <person name="Jenjaroenpun P."/>
            <person name="Wongsurawat T."/>
            <person name="Nookeaw I."/>
            <person name="Cheawchanlertfa P."/>
            <person name="Kosugi A."/>
            <person name="Cheevadhanarak S."/>
            <person name="Ratanakhanokchai K."/>
        </authorList>
    </citation>
    <scope>NUCLEOTIDE SEQUENCE [LARGE SCALE GENOMIC DNA]</scope>
    <source>
        <strain evidence="2 3">CT4</strain>
    </source>
</reference>
<gene>
    <name evidence="2" type="ORF">C1I91_22490</name>
</gene>
<evidence type="ECO:0000313" key="2">
    <source>
        <dbReference type="EMBL" id="QAA34177.1"/>
    </source>
</evidence>
<sequence>MKNTSLSKKRQKANIRKISIVSLIIVIILVLIRINYVNSRCKDINYAIDYYMTSGIFNNNKVLAVNGMKLTFSDDNKTIAEVSGLYYEAPHFRKKYQISLSKNKGKMWTLDYIKDITDDINKNN</sequence>
<dbReference type="RefSeq" id="WP_128214898.1">
    <property type="nucleotide sequence ID" value="NZ_CP025746.1"/>
</dbReference>
<keyword evidence="1" id="KW-1133">Transmembrane helix</keyword>
<name>A0A410DYN4_9CLOT</name>
<keyword evidence="3" id="KW-1185">Reference proteome</keyword>
<organism evidence="2 3">
    <name type="scientific">Clostridium manihotivorum</name>
    <dbReference type="NCBI Taxonomy" id="2320868"/>
    <lineage>
        <taxon>Bacteria</taxon>
        <taxon>Bacillati</taxon>
        <taxon>Bacillota</taxon>
        <taxon>Clostridia</taxon>
        <taxon>Eubacteriales</taxon>
        <taxon>Clostridiaceae</taxon>
        <taxon>Clostridium</taxon>
    </lineage>
</organism>
<dbReference type="KEGG" id="cmah:C1I91_22490"/>
<feature type="transmembrane region" description="Helical" evidence="1">
    <location>
        <begin position="20"/>
        <end position="37"/>
    </location>
</feature>
<evidence type="ECO:0000313" key="3">
    <source>
        <dbReference type="Proteomes" id="UP000286268"/>
    </source>
</evidence>
<keyword evidence="1" id="KW-0812">Transmembrane</keyword>
<keyword evidence="1" id="KW-0472">Membrane</keyword>
<accession>A0A410DYN4</accession>
<proteinExistence type="predicted"/>
<dbReference type="OrthoDB" id="1932269at2"/>
<dbReference type="AlphaFoldDB" id="A0A410DYN4"/>
<dbReference type="Proteomes" id="UP000286268">
    <property type="component" value="Chromosome"/>
</dbReference>
<evidence type="ECO:0000256" key="1">
    <source>
        <dbReference type="SAM" id="Phobius"/>
    </source>
</evidence>
<dbReference type="EMBL" id="CP025746">
    <property type="protein sequence ID" value="QAA34177.1"/>
    <property type="molecule type" value="Genomic_DNA"/>
</dbReference>
<protein>
    <submittedName>
        <fullName evidence="2">Uncharacterized protein</fullName>
    </submittedName>
</protein>